<organism evidence="1 2">
    <name type="scientific">Streptomyces vulcanius</name>
    <dbReference type="NCBI Taxonomy" id="1441876"/>
    <lineage>
        <taxon>Bacteria</taxon>
        <taxon>Bacillati</taxon>
        <taxon>Actinomycetota</taxon>
        <taxon>Actinomycetes</taxon>
        <taxon>Kitasatosporales</taxon>
        <taxon>Streptomycetaceae</taxon>
        <taxon>Streptomyces</taxon>
    </lineage>
</organism>
<sequence length="244" mass="26696">MFGRRSPPTRSGSIDLAFTAASADDGYHFDVHANGQWEADDAQHHDPSAAACHVIDAVVVLAADCPILAGTELEFRANARLGRPANLADPGVRVQWPTVHVHARPEDLQDARARARIRAAESAAREEQRLRVTQYVQFRDLLREDPTSALAQLLLETPATVSTETVTAMDEIARQVAATAPGAARVETARLPEKSFSDLPTDAEQFIIDRLCTVLMEFGAKEPAERLRTVHSDTRAKAGWEART</sequence>
<reference evidence="2" key="1">
    <citation type="journal article" date="2019" name="Int. J. Syst. Evol. Microbiol.">
        <title>The Global Catalogue of Microorganisms (GCM) 10K type strain sequencing project: providing services to taxonomists for standard genome sequencing and annotation.</title>
        <authorList>
            <consortium name="The Broad Institute Genomics Platform"/>
            <consortium name="The Broad Institute Genome Sequencing Center for Infectious Disease"/>
            <person name="Wu L."/>
            <person name="Ma J."/>
        </authorList>
    </citation>
    <scope>NUCLEOTIDE SEQUENCE [LARGE SCALE GENOMIC DNA]</scope>
    <source>
        <strain evidence="2">CGMCC 4.7177</strain>
    </source>
</reference>
<evidence type="ECO:0000313" key="1">
    <source>
        <dbReference type="EMBL" id="MFC4508523.1"/>
    </source>
</evidence>
<keyword evidence="2" id="KW-1185">Reference proteome</keyword>
<proteinExistence type="predicted"/>
<name>A0ABV9B8E9_9ACTN</name>
<evidence type="ECO:0000313" key="2">
    <source>
        <dbReference type="Proteomes" id="UP001595839"/>
    </source>
</evidence>
<gene>
    <name evidence="1" type="ORF">ACFPIH_55630</name>
</gene>
<protein>
    <submittedName>
        <fullName evidence="1">Uncharacterized protein</fullName>
    </submittedName>
</protein>
<comment type="caution">
    <text evidence="1">The sequence shown here is derived from an EMBL/GenBank/DDBJ whole genome shotgun (WGS) entry which is preliminary data.</text>
</comment>
<dbReference type="RefSeq" id="WP_381187821.1">
    <property type="nucleotide sequence ID" value="NZ_JBHSFK010000087.1"/>
</dbReference>
<dbReference type="EMBL" id="JBHSFK010000087">
    <property type="protein sequence ID" value="MFC4508523.1"/>
    <property type="molecule type" value="Genomic_DNA"/>
</dbReference>
<dbReference type="Proteomes" id="UP001595839">
    <property type="component" value="Unassembled WGS sequence"/>
</dbReference>
<accession>A0ABV9B8E9</accession>